<dbReference type="AlphaFoldDB" id="A0AAD1S818"/>
<feature type="compositionally biased region" description="Basic and acidic residues" evidence="1">
    <location>
        <begin position="614"/>
        <end position="630"/>
    </location>
</feature>
<dbReference type="PANTHER" id="PTHR22409">
    <property type="entry name" value="CHROMOSOME 19 OPEN READING FRAME 44"/>
    <property type="match status" value="1"/>
</dbReference>
<dbReference type="Proteomes" id="UP001295444">
    <property type="component" value="Chromosome 05"/>
</dbReference>
<evidence type="ECO:0000259" key="2">
    <source>
        <dbReference type="Pfam" id="PF15391"/>
    </source>
</evidence>
<feature type="compositionally biased region" description="Low complexity" evidence="1">
    <location>
        <begin position="451"/>
        <end position="461"/>
    </location>
</feature>
<feature type="region of interest" description="Disordered" evidence="1">
    <location>
        <begin position="385"/>
        <end position="498"/>
    </location>
</feature>
<feature type="compositionally biased region" description="Low complexity" evidence="1">
    <location>
        <begin position="258"/>
        <end position="270"/>
    </location>
</feature>
<name>A0AAD1S818_PELCU</name>
<accession>A0AAD1S818</accession>
<dbReference type="EMBL" id="OW240916">
    <property type="protein sequence ID" value="CAH2293323.1"/>
    <property type="molecule type" value="Genomic_DNA"/>
</dbReference>
<evidence type="ECO:0000256" key="1">
    <source>
        <dbReference type="SAM" id="MobiDB-lite"/>
    </source>
</evidence>
<dbReference type="InterPro" id="IPR040120">
    <property type="entry name" value="C19orf44-like"/>
</dbReference>
<feature type="region of interest" description="Disordered" evidence="1">
    <location>
        <begin position="227"/>
        <end position="322"/>
    </location>
</feature>
<reference evidence="3" key="1">
    <citation type="submission" date="2022-03" db="EMBL/GenBank/DDBJ databases">
        <authorList>
            <person name="Alioto T."/>
            <person name="Alioto T."/>
            <person name="Gomez Garrido J."/>
        </authorList>
    </citation>
    <scope>NUCLEOTIDE SEQUENCE</scope>
</reference>
<feature type="region of interest" description="Disordered" evidence="1">
    <location>
        <begin position="147"/>
        <end position="167"/>
    </location>
</feature>
<dbReference type="InterPro" id="IPR027884">
    <property type="entry name" value="DUF4614"/>
</dbReference>
<proteinExistence type="predicted"/>
<feature type="domain" description="DUF4614" evidence="2">
    <location>
        <begin position="437"/>
        <end position="607"/>
    </location>
</feature>
<organism evidence="3 4">
    <name type="scientific">Pelobates cultripes</name>
    <name type="common">Western spadefoot toad</name>
    <dbReference type="NCBI Taxonomy" id="61616"/>
    <lineage>
        <taxon>Eukaryota</taxon>
        <taxon>Metazoa</taxon>
        <taxon>Chordata</taxon>
        <taxon>Craniata</taxon>
        <taxon>Vertebrata</taxon>
        <taxon>Euteleostomi</taxon>
        <taxon>Amphibia</taxon>
        <taxon>Batrachia</taxon>
        <taxon>Anura</taxon>
        <taxon>Pelobatoidea</taxon>
        <taxon>Pelobatidae</taxon>
        <taxon>Pelobates</taxon>
    </lineage>
</organism>
<feature type="compositionally biased region" description="Basic residues" evidence="1">
    <location>
        <begin position="480"/>
        <end position="495"/>
    </location>
</feature>
<protein>
    <recommendedName>
        <fullName evidence="2">DUF4614 domain-containing protein</fullName>
    </recommendedName>
</protein>
<dbReference type="Pfam" id="PF15391">
    <property type="entry name" value="DUF4614"/>
    <property type="match status" value="1"/>
</dbReference>
<evidence type="ECO:0000313" key="4">
    <source>
        <dbReference type="Proteomes" id="UP001295444"/>
    </source>
</evidence>
<feature type="compositionally biased region" description="Acidic residues" evidence="1">
    <location>
        <begin position="428"/>
        <end position="446"/>
    </location>
</feature>
<feature type="compositionally biased region" description="Low complexity" evidence="1">
    <location>
        <begin position="401"/>
        <end position="411"/>
    </location>
</feature>
<feature type="compositionally biased region" description="Low complexity" evidence="1">
    <location>
        <begin position="277"/>
        <end position="302"/>
    </location>
</feature>
<sequence length="630" mass="70647">MSRGIPRNSVLARAQAQLAGKRVPVKSEDPTDEHQKYIDELHKKTRALKLAQPSFADLSDISADEQITEKYNENEAFHWPAGTQSRFLKKKTLDSNNTLASSNEKALSDRLYPTKSKPLSIADQKRLTETNNRLQIWKSELDVSVNDSDLRTSEDGPFSNRSSSDFSTRGAKFLKKNVNNEQVHKGGLATVNLSTESKKVAFENEKGEPLQTLSSVEASEELEKWWKAAKPARTPSPPSKGTPRRSLRQSPTAPGFNSPRRPLSRFLSRTPSPPSRGTPRFRRTPSLTRLASRSPSLSARSSITNSSPRLRLRRSQTPLSQRSDFKSLDELFSRTEDVSSASSNDFKLNILSLDDLAPAEDKVETSGQNENKITGNAKFIHHLSDDQDRAPSPEAEDSSKKSPSIESSVISEHVHSNLSRSSDPSKEIDDENTIDSVYSEDFEDSVDNLPSESGKISNSESSSKEKSYTGSRQSSSLSSHSRHRKPLHQRKVQKKTVKETAIQTCDSGFPSYWSHATILEHGPAFTFLEPVSIASHVVRPELIDALSTYNPMALALNDMLKQQLLLTKNFVEMARQQYLSTVSALENERYHYTTLEDTKEYIRQQKSLRQKKRLGVEADRSHPAARQREQ</sequence>
<keyword evidence="4" id="KW-1185">Reference proteome</keyword>
<dbReference type="PANTHER" id="PTHR22409:SF2">
    <property type="entry name" value="CHROMOSOME 19 OPEN READING FRAME 44"/>
    <property type="match status" value="1"/>
</dbReference>
<gene>
    <name evidence="3" type="ORF">PECUL_23A014523</name>
</gene>
<feature type="region of interest" description="Disordered" evidence="1">
    <location>
        <begin position="608"/>
        <end position="630"/>
    </location>
</feature>
<evidence type="ECO:0000313" key="3">
    <source>
        <dbReference type="EMBL" id="CAH2293323.1"/>
    </source>
</evidence>